<dbReference type="EMBL" id="JAGDFM010000019">
    <property type="protein sequence ID" value="KAG7391619.1"/>
    <property type="molecule type" value="Genomic_DNA"/>
</dbReference>
<evidence type="ECO:0000256" key="1">
    <source>
        <dbReference type="ARBA" id="ARBA00023125"/>
    </source>
</evidence>
<evidence type="ECO:0000256" key="2">
    <source>
        <dbReference type="SAM" id="MobiDB-lite"/>
    </source>
</evidence>
<accession>A0A8T1WIU4</accession>
<name>A0A8T1WIU4_9STRA</name>
<feature type="compositionally biased region" description="Basic residues" evidence="2">
    <location>
        <begin position="91"/>
        <end position="123"/>
    </location>
</feature>
<feature type="region of interest" description="Disordered" evidence="2">
    <location>
        <begin position="82"/>
        <end position="154"/>
    </location>
</feature>
<dbReference type="Proteomes" id="UP000694044">
    <property type="component" value="Unassembled WGS sequence"/>
</dbReference>
<gene>
    <name evidence="4" type="ORF">PHYPSEUDO_004121</name>
</gene>
<comment type="caution">
    <text evidence="4">The sequence shown here is derived from an EMBL/GenBank/DDBJ whole genome shotgun (WGS) entry which is preliminary data.</text>
</comment>
<dbReference type="OrthoDB" id="118550at2759"/>
<dbReference type="GO" id="GO:0006355">
    <property type="term" value="P:regulation of DNA-templated transcription"/>
    <property type="evidence" value="ECO:0007669"/>
    <property type="project" value="UniProtKB-ARBA"/>
</dbReference>
<keyword evidence="1" id="KW-0238">DNA-binding</keyword>
<dbReference type="InterPro" id="IPR001005">
    <property type="entry name" value="SANT/Myb"/>
</dbReference>
<evidence type="ECO:0000259" key="3">
    <source>
        <dbReference type="SMART" id="SM00717"/>
    </source>
</evidence>
<reference evidence="4" key="1">
    <citation type="submission" date="2021-02" db="EMBL/GenBank/DDBJ databases">
        <authorList>
            <person name="Palmer J.M."/>
        </authorList>
    </citation>
    <scope>NUCLEOTIDE SEQUENCE</scope>
    <source>
        <strain evidence="4">SCRP734</strain>
    </source>
</reference>
<dbReference type="PANTHER" id="PTHR44191">
    <property type="entry name" value="TRANSCRIPTION FACTOR KUA1"/>
    <property type="match status" value="1"/>
</dbReference>
<proteinExistence type="predicted"/>
<evidence type="ECO:0000313" key="4">
    <source>
        <dbReference type="EMBL" id="KAG7391619.1"/>
    </source>
</evidence>
<dbReference type="SMART" id="SM00717">
    <property type="entry name" value="SANT"/>
    <property type="match status" value="1"/>
</dbReference>
<protein>
    <recommendedName>
        <fullName evidence="3">Myb-like domain-containing protein</fullName>
    </recommendedName>
</protein>
<dbReference type="PANTHER" id="PTHR44191:SF62">
    <property type="entry name" value="OS04G0341900 PROTEIN"/>
    <property type="match status" value="1"/>
</dbReference>
<dbReference type="CDD" id="cd00167">
    <property type="entry name" value="SANT"/>
    <property type="match status" value="1"/>
</dbReference>
<dbReference type="GO" id="GO:0003677">
    <property type="term" value="F:DNA binding"/>
    <property type="evidence" value="ECO:0007669"/>
    <property type="project" value="UniProtKB-KW"/>
</dbReference>
<keyword evidence="5" id="KW-1185">Reference proteome</keyword>
<evidence type="ECO:0000313" key="5">
    <source>
        <dbReference type="Proteomes" id="UP000694044"/>
    </source>
</evidence>
<feature type="region of interest" description="Disordered" evidence="2">
    <location>
        <begin position="183"/>
        <end position="204"/>
    </location>
</feature>
<organism evidence="4 5">
    <name type="scientific">Phytophthora pseudosyringae</name>
    <dbReference type="NCBI Taxonomy" id="221518"/>
    <lineage>
        <taxon>Eukaryota</taxon>
        <taxon>Sar</taxon>
        <taxon>Stramenopiles</taxon>
        <taxon>Oomycota</taxon>
        <taxon>Peronosporomycetes</taxon>
        <taxon>Peronosporales</taxon>
        <taxon>Peronosporaceae</taxon>
        <taxon>Phytophthora</taxon>
    </lineage>
</organism>
<sequence>MTITKRVQKELVQAVPPADNQLLKTLRDSSRALRAAHKTRSAAEKNKGMAWTREEHAHFLVALDVFPSGPWKAIADYVGTKDSRQTMTHAQKYRQKHERQQRGLRNRNNTKTRKMKMKMKMKKQQQATQAAVTAEGQTSDEVEPQPVTGVTTHEDATPELDVAMAEATYFSVLEAPPLAPTLAKQLSDSPRSADEGAHTVNSDPFAPVVADDSLFSLALDAGAAWLSAKSDNSLMEIFSDFNEPVAEAEWPQMWSTNSLEEIVTSCSQFDFLGEAAH</sequence>
<feature type="domain" description="Myb-like" evidence="3">
    <location>
        <begin position="47"/>
        <end position="96"/>
    </location>
</feature>
<dbReference type="InterPro" id="IPR052245">
    <property type="entry name" value="Plant_Stress_Dev_TF"/>
</dbReference>
<dbReference type="Pfam" id="PF00249">
    <property type="entry name" value="Myb_DNA-binding"/>
    <property type="match status" value="1"/>
</dbReference>
<dbReference type="AlphaFoldDB" id="A0A8T1WIU4"/>